<evidence type="ECO:0000313" key="1">
    <source>
        <dbReference type="EMBL" id="MBB6217648.1"/>
    </source>
</evidence>
<proteinExistence type="predicted"/>
<dbReference type="Pfam" id="PF06089">
    <property type="entry name" value="Asparaginase_II"/>
    <property type="match status" value="1"/>
</dbReference>
<sequence>MEPLAVATRNDYIESIHYGYITIVDASGKILYSLGDPKTKIFFRSSAKPIQAIPLLHSGAAEAFGFSLQEIALVCASHSGQEYHQQAAADILGRLQLEPKHLHCGIMFPYNEEEHRKILRNAAEPTVLHSSCSGKHAGILALAKYRGYSIDRYEDFSHPVQQEILEAIAYFTNENPEEIPMGKDGCGIPIYLLSMEKIALSYAKLIQWSKDSQQLYHRACKTVVDAMTQFPEMVGGDKEFCTELMQTTGSKIIGKVGSEAVYCLGIQEGSLGVCVKIIDGNERAIYPVVIEILKFLGILSNAELSKLRQWHRPILKNNLNETIGEIIPVFDLHVPRENPYIMGKKISDIL</sequence>
<name>A0A841KZA4_9FIRM</name>
<dbReference type="Proteomes" id="UP000579281">
    <property type="component" value="Unassembled WGS sequence"/>
</dbReference>
<protein>
    <submittedName>
        <fullName evidence="1">L-asparaginase II</fullName>
    </submittedName>
</protein>
<dbReference type="PANTHER" id="PTHR42110">
    <property type="entry name" value="L-ASPARAGINASE, PUTATIVE (AFU_ORTHOLOGUE AFUA_3G11890)-RELATED"/>
    <property type="match status" value="1"/>
</dbReference>
<dbReference type="AlphaFoldDB" id="A0A841KZA4"/>
<comment type="caution">
    <text evidence="1">The sequence shown here is derived from an EMBL/GenBank/DDBJ whole genome shotgun (WGS) entry which is preliminary data.</text>
</comment>
<gene>
    <name evidence="1" type="ORF">HNQ80_003771</name>
</gene>
<dbReference type="RefSeq" id="WP_184312140.1">
    <property type="nucleotide sequence ID" value="NZ_JACHEN010000026.1"/>
</dbReference>
<keyword evidence="2" id="KW-1185">Reference proteome</keyword>
<organism evidence="1 2">
    <name type="scientific">Anaerosolibacter carboniphilus</name>
    <dbReference type="NCBI Taxonomy" id="1417629"/>
    <lineage>
        <taxon>Bacteria</taxon>
        <taxon>Bacillati</taxon>
        <taxon>Bacillota</taxon>
        <taxon>Clostridia</taxon>
        <taxon>Peptostreptococcales</taxon>
        <taxon>Thermotaleaceae</taxon>
        <taxon>Anaerosolibacter</taxon>
    </lineage>
</organism>
<dbReference type="InterPro" id="IPR010349">
    <property type="entry name" value="Asparaginase_II"/>
</dbReference>
<dbReference type="PANTHER" id="PTHR42110:SF1">
    <property type="entry name" value="L-ASPARAGINASE, PUTATIVE (AFU_ORTHOLOGUE AFUA_3G11890)-RELATED"/>
    <property type="match status" value="1"/>
</dbReference>
<evidence type="ECO:0000313" key="2">
    <source>
        <dbReference type="Proteomes" id="UP000579281"/>
    </source>
</evidence>
<reference evidence="1 2" key="1">
    <citation type="submission" date="2020-08" db="EMBL/GenBank/DDBJ databases">
        <title>Genomic Encyclopedia of Type Strains, Phase IV (KMG-IV): sequencing the most valuable type-strain genomes for metagenomic binning, comparative biology and taxonomic classification.</title>
        <authorList>
            <person name="Goeker M."/>
        </authorList>
    </citation>
    <scope>NUCLEOTIDE SEQUENCE [LARGE SCALE GENOMIC DNA]</scope>
    <source>
        <strain evidence="1 2">DSM 103526</strain>
    </source>
</reference>
<accession>A0A841KZA4</accession>
<dbReference type="EMBL" id="JACHEN010000026">
    <property type="protein sequence ID" value="MBB6217648.1"/>
    <property type="molecule type" value="Genomic_DNA"/>
</dbReference>